<reference evidence="1 2" key="1">
    <citation type="submission" date="2016-10" db="EMBL/GenBank/DDBJ databases">
        <authorList>
            <person name="de Groot N.N."/>
        </authorList>
    </citation>
    <scope>NUCLEOTIDE SEQUENCE [LARGE SCALE GENOMIC DNA]</scope>
    <source>
        <strain evidence="1 2">DSM 13760</strain>
    </source>
</reference>
<dbReference type="STRING" id="142588.SAMN04488559_11612"/>
<gene>
    <name evidence="1" type="ORF">SAMN04488559_11612</name>
</gene>
<name>A0A1H9TT73_9LACT</name>
<accession>A0A1H9TT73</accession>
<proteinExistence type="predicted"/>
<organism evidence="1 2">
    <name type="scientific">Isobaculum melis</name>
    <dbReference type="NCBI Taxonomy" id="142588"/>
    <lineage>
        <taxon>Bacteria</taxon>
        <taxon>Bacillati</taxon>
        <taxon>Bacillota</taxon>
        <taxon>Bacilli</taxon>
        <taxon>Lactobacillales</taxon>
        <taxon>Carnobacteriaceae</taxon>
        <taxon>Isobaculum</taxon>
    </lineage>
</organism>
<protein>
    <submittedName>
        <fullName evidence="1">Uncharacterized protein</fullName>
    </submittedName>
</protein>
<dbReference type="Proteomes" id="UP000198948">
    <property type="component" value="Unassembled WGS sequence"/>
</dbReference>
<evidence type="ECO:0000313" key="1">
    <source>
        <dbReference type="EMBL" id="SES00197.1"/>
    </source>
</evidence>
<evidence type="ECO:0000313" key="2">
    <source>
        <dbReference type="Proteomes" id="UP000198948"/>
    </source>
</evidence>
<dbReference type="EMBL" id="FOHA01000016">
    <property type="protein sequence ID" value="SES00197.1"/>
    <property type="molecule type" value="Genomic_DNA"/>
</dbReference>
<keyword evidence="2" id="KW-1185">Reference proteome</keyword>
<dbReference type="AlphaFoldDB" id="A0A1H9TT73"/>
<sequence length="52" mass="5720">MTVEVGITKKIKRSIRKGKSSESVTLPVEGLEKQGVEMNGYIVYEAGSKYLS</sequence>